<evidence type="ECO:0000313" key="10">
    <source>
        <dbReference type="Proteomes" id="UP000323166"/>
    </source>
</evidence>
<dbReference type="NCBIfam" id="NF045670">
    <property type="entry name" value="quin_L_LdhH"/>
    <property type="match status" value="1"/>
</dbReference>
<dbReference type="Gene3D" id="1.10.1060.10">
    <property type="entry name" value="Alpha-helical ferredoxin"/>
    <property type="match status" value="1"/>
</dbReference>
<evidence type="ECO:0000256" key="7">
    <source>
        <dbReference type="ARBA" id="ARBA00023014"/>
    </source>
</evidence>
<dbReference type="Gene3D" id="3.40.50.10420">
    <property type="entry name" value="NagB/RpiA/CoA transferase-like"/>
    <property type="match status" value="1"/>
</dbReference>
<keyword evidence="7" id="KW-0411">Iron-sulfur</keyword>
<reference evidence="9 10" key="1">
    <citation type="submission" date="2019-07" db="EMBL/GenBank/DDBJ databases">
        <title>Genomic Encyclopedia of Type Strains, Phase I: the one thousand microbial genomes (KMG-I) project.</title>
        <authorList>
            <person name="Kyrpides N."/>
        </authorList>
    </citation>
    <scope>NUCLEOTIDE SEQUENCE [LARGE SCALE GENOMIC DNA]</scope>
    <source>
        <strain evidence="9 10">DSM 6562</strain>
    </source>
</reference>
<evidence type="ECO:0000256" key="4">
    <source>
        <dbReference type="ARBA" id="ARBA00022737"/>
    </source>
</evidence>
<dbReference type="SUPFAM" id="SSF54862">
    <property type="entry name" value="4Fe-4S ferredoxins"/>
    <property type="match status" value="1"/>
</dbReference>
<keyword evidence="2" id="KW-0004">4Fe-4S</keyword>
<dbReference type="InterPro" id="IPR024185">
    <property type="entry name" value="FTHF_cligase-like_sf"/>
</dbReference>
<keyword evidence="10" id="KW-1185">Reference proteome</keyword>
<dbReference type="PROSITE" id="PS51379">
    <property type="entry name" value="4FE4S_FER_2"/>
    <property type="match status" value="2"/>
</dbReference>
<dbReference type="Pfam" id="PF13183">
    <property type="entry name" value="Fer4_8"/>
    <property type="match status" value="1"/>
</dbReference>
<dbReference type="PROSITE" id="PS00198">
    <property type="entry name" value="4FE4S_FER_1"/>
    <property type="match status" value="2"/>
</dbReference>
<dbReference type="Pfam" id="PF02754">
    <property type="entry name" value="CCG"/>
    <property type="match status" value="2"/>
</dbReference>
<feature type="domain" description="4Fe-4S ferredoxin-type" evidence="8">
    <location>
        <begin position="352"/>
        <end position="381"/>
    </location>
</feature>
<organism evidence="9 10">
    <name type="scientific">Desulfallas thermosapovorans DSM 6562</name>
    <dbReference type="NCBI Taxonomy" id="1121431"/>
    <lineage>
        <taxon>Bacteria</taxon>
        <taxon>Bacillati</taxon>
        <taxon>Bacillota</taxon>
        <taxon>Clostridia</taxon>
        <taxon>Eubacteriales</taxon>
        <taxon>Desulfallaceae</taxon>
        <taxon>Desulfallas</taxon>
    </lineage>
</organism>
<feature type="domain" description="4Fe-4S ferredoxin-type" evidence="8">
    <location>
        <begin position="302"/>
        <end position="330"/>
    </location>
</feature>
<dbReference type="InterPro" id="IPR009051">
    <property type="entry name" value="Helical_ferredxn"/>
</dbReference>
<dbReference type="PANTHER" id="PTHR47153:SF2">
    <property type="entry name" value="LACTATE UTILIZATION PROTEIN B"/>
    <property type="match status" value="1"/>
</dbReference>
<dbReference type="EMBL" id="VNHM01000003">
    <property type="protein sequence ID" value="TYO96899.1"/>
    <property type="molecule type" value="Genomic_DNA"/>
</dbReference>
<dbReference type="Pfam" id="PF02589">
    <property type="entry name" value="LUD_dom"/>
    <property type="match status" value="1"/>
</dbReference>
<proteinExistence type="predicted"/>
<protein>
    <submittedName>
        <fullName evidence="9">Iron-sulfur cluster protein</fullName>
    </submittedName>
</protein>
<keyword evidence="1" id="KW-0813">Transport</keyword>
<keyword evidence="5" id="KW-0249">Electron transport</keyword>
<name>A0A5S4ZVY4_9FIRM</name>
<evidence type="ECO:0000256" key="5">
    <source>
        <dbReference type="ARBA" id="ARBA00022982"/>
    </source>
</evidence>
<gene>
    <name evidence="9" type="ORF">LX24_00709</name>
</gene>
<dbReference type="InterPro" id="IPR017896">
    <property type="entry name" value="4Fe4S_Fe-S-bd"/>
</dbReference>
<dbReference type="GO" id="GO:0016491">
    <property type="term" value="F:oxidoreductase activity"/>
    <property type="evidence" value="ECO:0007669"/>
    <property type="project" value="UniProtKB-ARBA"/>
</dbReference>
<keyword evidence="4" id="KW-0677">Repeat</keyword>
<dbReference type="InterPro" id="IPR017900">
    <property type="entry name" value="4Fe4S_Fe_S_CS"/>
</dbReference>
<dbReference type="InterPro" id="IPR054704">
    <property type="entry name" value="Quin_L_LdhH-like"/>
</dbReference>
<dbReference type="InterPro" id="IPR004452">
    <property type="entry name" value="LutB/LldF"/>
</dbReference>
<comment type="caution">
    <text evidence="9">The sequence shown here is derived from an EMBL/GenBank/DDBJ whole genome shotgun (WGS) entry which is preliminary data.</text>
</comment>
<dbReference type="GO" id="GO:0006089">
    <property type="term" value="P:lactate metabolic process"/>
    <property type="evidence" value="ECO:0007669"/>
    <property type="project" value="InterPro"/>
</dbReference>
<dbReference type="GO" id="GO:0051539">
    <property type="term" value="F:4 iron, 4 sulfur cluster binding"/>
    <property type="evidence" value="ECO:0007669"/>
    <property type="project" value="UniProtKB-KW"/>
</dbReference>
<evidence type="ECO:0000256" key="1">
    <source>
        <dbReference type="ARBA" id="ARBA00022448"/>
    </source>
</evidence>
<dbReference type="InterPro" id="IPR003741">
    <property type="entry name" value="LUD_dom"/>
</dbReference>
<keyword evidence="6" id="KW-0408">Iron</keyword>
<evidence type="ECO:0000256" key="3">
    <source>
        <dbReference type="ARBA" id="ARBA00022723"/>
    </source>
</evidence>
<dbReference type="InterPro" id="IPR004017">
    <property type="entry name" value="Cys_rich_dom"/>
</dbReference>
<evidence type="ECO:0000256" key="2">
    <source>
        <dbReference type="ARBA" id="ARBA00022485"/>
    </source>
</evidence>
<accession>A0A5S4ZVY4</accession>
<sequence length="721" mass="79171">MTNRQDMKNNIKEALANPNLRGALGRFGNDYLVSREKAYTGKNFEELREKISSIKRSAAGRMEELADRFTQNMLSRGAKVYRAKNAQEARDYILNLAMARGVKKIVKSKSMASEEIHLNEYLNEKGLESVETDLGEWILQLSGQKPSHMVMPAIHMTRGEVADVFSGEINLQLSSDIPVLVKVAREQLRRKFLEAGMGISGANIAVAETGTLVITTNEGNGRLTTTLPPIHVAIVGLEKLVEKFADVEPILEALPRSATGQKITSYVTMITGPTPVIDAGGNVKPKELHIVLLDNGRSQMQADPVFKQALQCIRCASCLNVCPVFQIVGGHVYGHVYTGGIGTILTAFFNGFENASDIQNLCIGCERCKRFCPGKIDIPGLIRELRSRVVDKKGLPGIPKFVMQRVLPNRKLFHRLLKVAHAAQKPFQTGGLVRHLPLFLAGLTEGRSLPAIADKPFRDLVVALDDKKVAQEEQWQPRVGFFAGCLTDFIYPRLGVAVYKLLHHMGMQMVFPLEQTCCGMPAVYMGSRETAAELARQNIAAFEKAGVDYITTACPTCAHALKHHFVEALAGDPKWGERARNFSSKVYTFAALLAEKSNGGQNLKLAQTTGKVTYHDSCHMKGVFGITVEPRELLKSAGLELVEMEGPDRCCGFGGSYSIKYPEISQHILEKKLASIINSGAELLALDCPGCLLQLHGGLDSRDKNITVKHTAEILAEQLLP</sequence>
<evidence type="ECO:0000313" key="9">
    <source>
        <dbReference type="EMBL" id="TYO96899.1"/>
    </source>
</evidence>
<dbReference type="InterPro" id="IPR037171">
    <property type="entry name" value="NagB/RpiA_transferase-like"/>
</dbReference>
<dbReference type="SUPFAM" id="SSF100950">
    <property type="entry name" value="NagB/RpiA/CoA transferase-like"/>
    <property type="match status" value="1"/>
</dbReference>
<dbReference type="GO" id="GO:0046872">
    <property type="term" value="F:metal ion binding"/>
    <property type="evidence" value="ECO:0007669"/>
    <property type="project" value="UniProtKB-KW"/>
</dbReference>
<keyword evidence="3" id="KW-0479">Metal-binding</keyword>
<dbReference type="AlphaFoldDB" id="A0A5S4ZVY4"/>
<dbReference type="Proteomes" id="UP000323166">
    <property type="component" value="Unassembled WGS sequence"/>
</dbReference>
<evidence type="ECO:0000256" key="6">
    <source>
        <dbReference type="ARBA" id="ARBA00023004"/>
    </source>
</evidence>
<evidence type="ECO:0000259" key="8">
    <source>
        <dbReference type="PROSITE" id="PS51379"/>
    </source>
</evidence>
<dbReference type="PANTHER" id="PTHR47153">
    <property type="entry name" value="LACTATE UTILIZATION PROTEIN B"/>
    <property type="match status" value="1"/>
</dbReference>